<proteinExistence type="predicted"/>
<dbReference type="PANTHER" id="PTHR30363">
    <property type="entry name" value="HTH-TYPE TRANSCRIPTIONAL REGULATOR SRLR-RELATED"/>
    <property type="match status" value="1"/>
</dbReference>
<organism evidence="5 6">
    <name type="scientific">Dyadobacter jejuensis</name>
    <dbReference type="NCBI Taxonomy" id="1082580"/>
    <lineage>
        <taxon>Bacteria</taxon>
        <taxon>Pseudomonadati</taxon>
        <taxon>Bacteroidota</taxon>
        <taxon>Cytophagia</taxon>
        <taxon>Cytophagales</taxon>
        <taxon>Spirosomataceae</taxon>
        <taxon>Dyadobacter</taxon>
    </lineage>
</organism>
<dbReference type="Proteomes" id="UP000245880">
    <property type="component" value="Unassembled WGS sequence"/>
</dbReference>
<dbReference type="InterPro" id="IPR036388">
    <property type="entry name" value="WH-like_DNA-bd_sf"/>
</dbReference>
<keyword evidence="2" id="KW-0238">DNA-binding</keyword>
<dbReference type="Pfam" id="PF00455">
    <property type="entry name" value="DeoRC"/>
    <property type="match status" value="1"/>
</dbReference>
<dbReference type="Gene3D" id="3.40.50.1360">
    <property type="match status" value="1"/>
</dbReference>
<keyword evidence="3" id="KW-0804">Transcription</keyword>
<dbReference type="SUPFAM" id="SSF46785">
    <property type="entry name" value="Winged helix' DNA-binding domain"/>
    <property type="match status" value="1"/>
</dbReference>
<dbReference type="SMART" id="SM01134">
    <property type="entry name" value="DeoRC"/>
    <property type="match status" value="1"/>
</dbReference>
<reference evidence="5 6" key="1">
    <citation type="submission" date="2018-03" db="EMBL/GenBank/DDBJ databases">
        <title>Genomic Encyclopedia of Archaeal and Bacterial Type Strains, Phase II (KMG-II): from individual species to whole genera.</title>
        <authorList>
            <person name="Goeker M."/>
        </authorList>
    </citation>
    <scope>NUCLEOTIDE SEQUENCE [LARGE SCALE GENOMIC DNA]</scope>
    <source>
        <strain evidence="5 6">DSM 100346</strain>
    </source>
</reference>
<dbReference type="EMBL" id="QGDT01000008">
    <property type="protein sequence ID" value="PWJ57244.1"/>
    <property type="molecule type" value="Genomic_DNA"/>
</dbReference>
<gene>
    <name evidence="5" type="ORF">CLV98_108164</name>
</gene>
<dbReference type="PANTHER" id="PTHR30363:SF44">
    <property type="entry name" value="AGA OPERON TRANSCRIPTIONAL REPRESSOR-RELATED"/>
    <property type="match status" value="1"/>
</dbReference>
<dbReference type="SUPFAM" id="SSF100950">
    <property type="entry name" value="NagB/RpiA/CoA transferase-like"/>
    <property type="match status" value="1"/>
</dbReference>
<dbReference type="SMART" id="SM00420">
    <property type="entry name" value="HTH_DEOR"/>
    <property type="match status" value="1"/>
</dbReference>
<dbReference type="AlphaFoldDB" id="A0A316AJT8"/>
<dbReference type="InterPro" id="IPR018356">
    <property type="entry name" value="Tscrpt_reg_HTH_DeoR_CS"/>
</dbReference>
<evidence type="ECO:0000313" key="5">
    <source>
        <dbReference type="EMBL" id="PWJ57244.1"/>
    </source>
</evidence>
<dbReference type="InterPro" id="IPR036390">
    <property type="entry name" value="WH_DNA-bd_sf"/>
</dbReference>
<dbReference type="RefSeq" id="WP_170120684.1">
    <property type="nucleotide sequence ID" value="NZ_QGDT01000008.1"/>
</dbReference>
<dbReference type="Gene3D" id="1.10.10.10">
    <property type="entry name" value="Winged helix-like DNA-binding domain superfamily/Winged helix DNA-binding domain"/>
    <property type="match status" value="1"/>
</dbReference>
<dbReference type="InterPro" id="IPR050313">
    <property type="entry name" value="Carb_Metab_HTH_regulators"/>
</dbReference>
<keyword evidence="6" id="KW-1185">Reference proteome</keyword>
<dbReference type="GO" id="GO:0003677">
    <property type="term" value="F:DNA binding"/>
    <property type="evidence" value="ECO:0007669"/>
    <property type="project" value="UniProtKB-KW"/>
</dbReference>
<dbReference type="PROSITE" id="PS51000">
    <property type="entry name" value="HTH_DEOR_2"/>
    <property type="match status" value="1"/>
</dbReference>
<evidence type="ECO:0000256" key="3">
    <source>
        <dbReference type="ARBA" id="ARBA00023163"/>
    </source>
</evidence>
<sequence>MHIETMAQRHSYILNRLQHDQNIRVADLCAELNVSAVTIRKDLKLLSDKKLLYRSHGSISLQNPYATDRDVTEKGSILTDQKTRIGKQAATLLEPGEAVIIASGSTVLQLALAIPQDMPLTVLTSAMNISMALIDKPNIEIVQLGGIVRKSSMSAIGPYAEDLLAHFSCTKLFMGVDGLDIDQGCTTTNMLEAQLNKAMIHTAQEVIVLADSSKFGKRSFGKICPLADLHHIITDTGVNKNTLELLENLGIEVTCV</sequence>
<keyword evidence="1" id="KW-0805">Transcription regulation</keyword>
<dbReference type="GO" id="GO:0003700">
    <property type="term" value="F:DNA-binding transcription factor activity"/>
    <property type="evidence" value="ECO:0007669"/>
    <property type="project" value="InterPro"/>
</dbReference>
<evidence type="ECO:0000256" key="2">
    <source>
        <dbReference type="ARBA" id="ARBA00023125"/>
    </source>
</evidence>
<evidence type="ECO:0000313" key="6">
    <source>
        <dbReference type="Proteomes" id="UP000245880"/>
    </source>
</evidence>
<protein>
    <submittedName>
        <fullName evidence="5">DeoR family transcriptional regulator of aga operon</fullName>
    </submittedName>
</protein>
<dbReference type="InterPro" id="IPR001034">
    <property type="entry name" value="DeoR_HTH"/>
</dbReference>
<name>A0A316AJT8_9BACT</name>
<dbReference type="InterPro" id="IPR037171">
    <property type="entry name" value="NagB/RpiA_transferase-like"/>
</dbReference>
<comment type="caution">
    <text evidence="5">The sequence shown here is derived from an EMBL/GenBank/DDBJ whole genome shotgun (WGS) entry which is preliminary data.</text>
</comment>
<accession>A0A316AJT8</accession>
<dbReference type="InterPro" id="IPR014036">
    <property type="entry name" value="DeoR-like_C"/>
</dbReference>
<dbReference type="PROSITE" id="PS00894">
    <property type="entry name" value="HTH_DEOR_1"/>
    <property type="match status" value="1"/>
</dbReference>
<dbReference type="Pfam" id="PF08220">
    <property type="entry name" value="HTH_DeoR"/>
    <property type="match status" value="1"/>
</dbReference>
<evidence type="ECO:0000259" key="4">
    <source>
        <dbReference type="PROSITE" id="PS51000"/>
    </source>
</evidence>
<feature type="domain" description="HTH deoR-type" evidence="4">
    <location>
        <begin position="6"/>
        <end position="61"/>
    </location>
</feature>
<evidence type="ECO:0000256" key="1">
    <source>
        <dbReference type="ARBA" id="ARBA00023015"/>
    </source>
</evidence>